<evidence type="ECO:0000313" key="11">
    <source>
        <dbReference type="EMBL" id="RLV54849.1"/>
    </source>
</evidence>
<evidence type="ECO:0000313" key="12">
    <source>
        <dbReference type="Proteomes" id="UP000282515"/>
    </source>
</evidence>
<evidence type="ECO:0000256" key="4">
    <source>
        <dbReference type="ARBA" id="ARBA00022989"/>
    </source>
</evidence>
<keyword evidence="12" id="KW-1185">Reference proteome</keyword>
<evidence type="ECO:0000256" key="7">
    <source>
        <dbReference type="ARBA" id="ARBA00035120"/>
    </source>
</evidence>
<evidence type="ECO:0000256" key="10">
    <source>
        <dbReference type="HAMAP-Rule" id="MF_00454"/>
    </source>
</evidence>
<feature type="binding site" evidence="10">
    <location>
        <position position="59"/>
    </location>
    <ligand>
        <name>Na(+)</name>
        <dbReference type="ChEBI" id="CHEBI:29101"/>
        <note>structural</note>
    </ligand>
</feature>
<feature type="binding site" evidence="10">
    <location>
        <position position="56"/>
    </location>
    <ligand>
        <name>Na(+)</name>
        <dbReference type="ChEBI" id="CHEBI:29101"/>
        <note>structural</note>
    </ligand>
</feature>
<evidence type="ECO:0000256" key="3">
    <source>
        <dbReference type="ARBA" id="ARBA00022692"/>
    </source>
</evidence>
<dbReference type="GO" id="GO:0062054">
    <property type="term" value="F:fluoride channel activity"/>
    <property type="evidence" value="ECO:0007669"/>
    <property type="project" value="UniProtKB-UniRule"/>
</dbReference>
<keyword evidence="10" id="KW-0813">Transport</keyword>
<keyword evidence="3 10" id="KW-0812">Transmembrane</keyword>
<evidence type="ECO:0000256" key="2">
    <source>
        <dbReference type="ARBA" id="ARBA00022475"/>
    </source>
</evidence>
<comment type="catalytic activity">
    <reaction evidence="8">
        <text>fluoride(in) = fluoride(out)</text>
        <dbReference type="Rhea" id="RHEA:76159"/>
        <dbReference type="ChEBI" id="CHEBI:17051"/>
    </reaction>
    <physiologicalReaction direction="left-to-right" evidence="8">
        <dbReference type="Rhea" id="RHEA:76160"/>
    </physiologicalReaction>
</comment>
<reference evidence="11 12" key="1">
    <citation type="submission" date="2018-10" db="EMBL/GenBank/DDBJ databases">
        <title>Aeromicrobium sp. 9W16Y-2 whole genome shotgun sequence.</title>
        <authorList>
            <person name="Li F."/>
        </authorList>
    </citation>
    <scope>NUCLEOTIDE SEQUENCE [LARGE SCALE GENOMIC DNA]</scope>
    <source>
        <strain evidence="11 12">9W16Y-2</strain>
    </source>
</reference>
<feature type="transmembrane region" description="Helical" evidence="10">
    <location>
        <begin position="20"/>
        <end position="39"/>
    </location>
</feature>
<comment type="subcellular location">
    <subcellularLocation>
        <location evidence="1 10">Cell membrane</location>
        <topology evidence="1 10">Multi-pass membrane protein</topology>
    </subcellularLocation>
</comment>
<dbReference type="OrthoDB" id="5148600at2"/>
<protein>
    <recommendedName>
        <fullName evidence="10">Fluoride-specific ion channel FluC</fullName>
    </recommendedName>
</protein>
<evidence type="ECO:0000256" key="8">
    <source>
        <dbReference type="ARBA" id="ARBA00035585"/>
    </source>
</evidence>
<dbReference type="AlphaFoldDB" id="A0A3L8PJA9"/>
<comment type="function">
    <text evidence="9 10">Fluoride-specific ion channel. Important for reducing fluoride concentration in the cell, thus reducing its toxicity.</text>
</comment>
<gene>
    <name evidence="10" type="primary">fluC</name>
    <name evidence="10" type="synonym">crcB</name>
    <name evidence="11" type="ORF">D9V41_14490</name>
</gene>
<dbReference type="GO" id="GO:0005886">
    <property type="term" value="C:plasma membrane"/>
    <property type="evidence" value="ECO:0007669"/>
    <property type="project" value="UniProtKB-SubCell"/>
</dbReference>
<name>A0A3L8PJA9_9ACTN</name>
<keyword evidence="10" id="KW-0915">Sodium</keyword>
<keyword evidence="5 10" id="KW-0472">Membrane</keyword>
<feature type="transmembrane region" description="Helical" evidence="10">
    <location>
        <begin position="46"/>
        <end position="64"/>
    </location>
</feature>
<organism evidence="11 12">
    <name type="scientific">Aeromicrobium phragmitis</name>
    <dbReference type="NCBI Taxonomy" id="2478914"/>
    <lineage>
        <taxon>Bacteria</taxon>
        <taxon>Bacillati</taxon>
        <taxon>Actinomycetota</taxon>
        <taxon>Actinomycetes</taxon>
        <taxon>Propionibacteriales</taxon>
        <taxon>Nocardioidaceae</taxon>
        <taxon>Aeromicrobium</taxon>
    </lineage>
</organism>
<evidence type="ECO:0000256" key="5">
    <source>
        <dbReference type="ARBA" id="ARBA00023136"/>
    </source>
</evidence>
<comment type="activity regulation">
    <text evidence="10">Na(+) is not transported, but it plays an essential structural role and its presence is essential for fluoride channel function.</text>
</comment>
<keyword evidence="6 10" id="KW-0407">Ion channel</keyword>
<dbReference type="Pfam" id="PF02537">
    <property type="entry name" value="CRCB"/>
    <property type="match status" value="1"/>
</dbReference>
<evidence type="ECO:0000256" key="1">
    <source>
        <dbReference type="ARBA" id="ARBA00004651"/>
    </source>
</evidence>
<dbReference type="PANTHER" id="PTHR28259">
    <property type="entry name" value="FLUORIDE EXPORT PROTEIN 1-RELATED"/>
    <property type="match status" value="1"/>
</dbReference>
<evidence type="ECO:0000256" key="9">
    <source>
        <dbReference type="ARBA" id="ARBA00049940"/>
    </source>
</evidence>
<accession>A0A3L8PJA9</accession>
<comment type="similarity">
    <text evidence="7 10">Belongs to the fluoride channel Fluc/FEX (TC 1.A.43) family.</text>
</comment>
<keyword evidence="4 10" id="KW-1133">Transmembrane helix</keyword>
<keyword evidence="10" id="KW-0406">Ion transport</keyword>
<dbReference type="Proteomes" id="UP000282515">
    <property type="component" value="Unassembled WGS sequence"/>
</dbReference>
<dbReference type="EMBL" id="RDBF01000013">
    <property type="protein sequence ID" value="RLV54849.1"/>
    <property type="molecule type" value="Genomic_DNA"/>
</dbReference>
<dbReference type="InterPro" id="IPR003691">
    <property type="entry name" value="FluC"/>
</dbReference>
<dbReference type="GO" id="GO:0140114">
    <property type="term" value="P:cellular detoxification of fluoride"/>
    <property type="evidence" value="ECO:0007669"/>
    <property type="project" value="UniProtKB-UniRule"/>
</dbReference>
<dbReference type="PANTHER" id="PTHR28259:SF1">
    <property type="entry name" value="FLUORIDE EXPORT PROTEIN 1-RELATED"/>
    <property type="match status" value="1"/>
</dbReference>
<keyword evidence="10" id="KW-0479">Metal-binding</keyword>
<sequence>MGTGLRYAADVSVGTIGDWPAATLLVNVLGAFALGWLYARTSSQRWRLLIGTGVLGGFTTYSALAVQTQELLEDAPLAGIAYAAVSVAVGVLAALAGSRLGERR</sequence>
<dbReference type="HAMAP" id="MF_00454">
    <property type="entry name" value="FluC"/>
    <property type="match status" value="1"/>
</dbReference>
<dbReference type="GO" id="GO:0046872">
    <property type="term" value="F:metal ion binding"/>
    <property type="evidence" value="ECO:0007669"/>
    <property type="project" value="UniProtKB-KW"/>
</dbReference>
<proteinExistence type="inferred from homology"/>
<evidence type="ECO:0000256" key="6">
    <source>
        <dbReference type="ARBA" id="ARBA00023303"/>
    </source>
</evidence>
<keyword evidence="2 10" id="KW-1003">Cell membrane</keyword>
<comment type="caution">
    <text evidence="11">The sequence shown here is derived from an EMBL/GenBank/DDBJ whole genome shotgun (WGS) entry which is preliminary data.</text>
</comment>
<feature type="transmembrane region" description="Helical" evidence="10">
    <location>
        <begin position="76"/>
        <end position="96"/>
    </location>
</feature>